<gene>
    <name evidence="1" type="ORF">CQA69_07630</name>
</gene>
<comment type="caution">
    <text evidence="1">The sequence shown here is derived from an EMBL/GenBank/DDBJ whole genome shotgun (WGS) entry which is preliminary data.</text>
</comment>
<dbReference type="OrthoDB" id="5354074at2"/>
<accession>A0A4U7BG89</accession>
<dbReference type="EMBL" id="NXLZ01000014">
    <property type="protein sequence ID" value="TKX29161.1"/>
    <property type="molecule type" value="Genomic_DNA"/>
</dbReference>
<sequence length="253" mass="29378">MLFCDNSDDYVKNELSKYLKNIKDLNGNTIDFNSLSKKEQGFIIEFLKQPLEDVNVYCKGAYISDIKIDSSDTFYIQADIHTIDGKNLSSAANFIPKNKLDYKKYDLLNFEDFDRDYKFLFTTEKNLSTEERKDFLNKIQNSDFKDLENLDAFVNISLFQVSDDGTASSFFPTYFKNNLKLDYAKAAENVKKLDKDKKGTTNSSDPTLLKILWNNIKADLEKLKDFNKLKLEEESAFMQQNKDHSTLLKDLLK</sequence>
<evidence type="ECO:0000313" key="1">
    <source>
        <dbReference type="EMBL" id="TKX29161.1"/>
    </source>
</evidence>
<protein>
    <submittedName>
        <fullName evidence="1">Uncharacterized protein</fullName>
    </submittedName>
</protein>
<name>A0A4U7BG89_9BACT</name>
<organism evidence="1 2">
    <name type="scientific">Campylobacter estrildidarum</name>
    <dbReference type="NCBI Taxonomy" id="2510189"/>
    <lineage>
        <taxon>Bacteria</taxon>
        <taxon>Pseudomonadati</taxon>
        <taxon>Campylobacterota</taxon>
        <taxon>Epsilonproteobacteria</taxon>
        <taxon>Campylobacterales</taxon>
        <taxon>Campylobacteraceae</taxon>
        <taxon>Campylobacter</taxon>
    </lineage>
</organism>
<evidence type="ECO:0000313" key="2">
    <source>
        <dbReference type="Proteomes" id="UP000308838"/>
    </source>
</evidence>
<keyword evidence="2" id="KW-1185">Reference proteome</keyword>
<proteinExistence type="predicted"/>
<reference evidence="1 2" key="1">
    <citation type="submission" date="2018-05" db="EMBL/GenBank/DDBJ databases">
        <title>Novel Campyloabacter and Helicobacter Species and Strains.</title>
        <authorList>
            <person name="Mannion A.J."/>
            <person name="Shen Z."/>
            <person name="Fox J.G."/>
        </authorList>
    </citation>
    <scope>NUCLEOTIDE SEQUENCE [LARGE SCALE GENOMIC DNA]</scope>
    <source>
        <strain evidence="2">MIT17-664</strain>
    </source>
</reference>
<dbReference type="RefSeq" id="WP_137621185.1">
    <property type="nucleotide sequence ID" value="NZ_NXLZ01000014.1"/>
</dbReference>
<dbReference type="AlphaFoldDB" id="A0A4U7BG89"/>
<dbReference type="Proteomes" id="UP000308838">
    <property type="component" value="Unassembled WGS sequence"/>
</dbReference>